<dbReference type="EMBL" id="BQKI01000082">
    <property type="protein sequence ID" value="GJN31727.1"/>
    <property type="molecule type" value="Genomic_DNA"/>
</dbReference>
<organism evidence="2 3">
    <name type="scientific">Eleusine coracana subsp. coracana</name>
    <dbReference type="NCBI Taxonomy" id="191504"/>
    <lineage>
        <taxon>Eukaryota</taxon>
        <taxon>Viridiplantae</taxon>
        <taxon>Streptophyta</taxon>
        <taxon>Embryophyta</taxon>
        <taxon>Tracheophyta</taxon>
        <taxon>Spermatophyta</taxon>
        <taxon>Magnoliopsida</taxon>
        <taxon>Liliopsida</taxon>
        <taxon>Poales</taxon>
        <taxon>Poaceae</taxon>
        <taxon>PACMAD clade</taxon>
        <taxon>Chloridoideae</taxon>
        <taxon>Cynodonteae</taxon>
        <taxon>Eleusininae</taxon>
        <taxon>Eleusine</taxon>
    </lineage>
</organism>
<evidence type="ECO:0000313" key="2">
    <source>
        <dbReference type="EMBL" id="GJN31727.1"/>
    </source>
</evidence>
<gene>
    <name evidence="2" type="primary">gb20161</name>
    <name evidence="2" type="ORF">PR202_gb20161</name>
</gene>
<name>A0AAV5F9K6_ELECO</name>
<accession>A0AAV5F9K6</accession>
<proteinExistence type="predicted"/>
<sequence>MLRYKDGQPASATSDVFVVRSLLRHVGRSSPLERLSPNHPGPLAIAQSQFAVTSVAAAESSRRIEDRGRERRKKRGELGA</sequence>
<evidence type="ECO:0000313" key="3">
    <source>
        <dbReference type="Proteomes" id="UP001054889"/>
    </source>
</evidence>
<dbReference type="Proteomes" id="UP001054889">
    <property type="component" value="Unassembled WGS sequence"/>
</dbReference>
<reference evidence="2" key="2">
    <citation type="submission" date="2021-12" db="EMBL/GenBank/DDBJ databases">
        <title>Resequencing data analysis of finger millet.</title>
        <authorList>
            <person name="Hatakeyama M."/>
            <person name="Aluri S."/>
            <person name="Balachadran M.T."/>
            <person name="Sivarajan S.R."/>
            <person name="Poveda L."/>
            <person name="Shimizu-Inatsugi R."/>
            <person name="Schlapbach R."/>
            <person name="Sreeman S.M."/>
            <person name="Shimizu K.K."/>
        </authorList>
    </citation>
    <scope>NUCLEOTIDE SEQUENCE</scope>
</reference>
<comment type="caution">
    <text evidence="2">The sequence shown here is derived from an EMBL/GenBank/DDBJ whole genome shotgun (WGS) entry which is preliminary data.</text>
</comment>
<evidence type="ECO:0000256" key="1">
    <source>
        <dbReference type="SAM" id="MobiDB-lite"/>
    </source>
</evidence>
<reference evidence="2" key="1">
    <citation type="journal article" date="2018" name="DNA Res.">
        <title>Multiple hybrid de novo genome assembly of finger millet, an orphan allotetraploid crop.</title>
        <authorList>
            <person name="Hatakeyama M."/>
            <person name="Aluri S."/>
            <person name="Balachadran M.T."/>
            <person name="Sivarajan S.R."/>
            <person name="Patrignani A."/>
            <person name="Gruter S."/>
            <person name="Poveda L."/>
            <person name="Shimizu-Inatsugi R."/>
            <person name="Baeten J."/>
            <person name="Francoijs K.J."/>
            <person name="Nataraja K.N."/>
            <person name="Reddy Y.A.N."/>
            <person name="Phadnis S."/>
            <person name="Ravikumar R.L."/>
            <person name="Schlapbach R."/>
            <person name="Sreeman S.M."/>
            <person name="Shimizu K.K."/>
        </authorList>
    </citation>
    <scope>NUCLEOTIDE SEQUENCE</scope>
</reference>
<feature type="compositionally biased region" description="Basic residues" evidence="1">
    <location>
        <begin position="70"/>
        <end position="80"/>
    </location>
</feature>
<dbReference type="AlphaFoldDB" id="A0AAV5F9K6"/>
<keyword evidence="3" id="KW-1185">Reference proteome</keyword>
<feature type="region of interest" description="Disordered" evidence="1">
    <location>
        <begin position="56"/>
        <end position="80"/>
    </location>
</feature>
<feature type="compositionally biased region" description="Basic and acidic residues" evidence="1">
    <location>
        <begin position="60"/>
        <end position="69"/>
    </location>
</feature>
<protein>
    <submittedName>
        <fullName evidence="2">Uncharacterized protein</fullName>
    </submittedName>
</protein>